<dbReference type="InterPro" id="IPR012340">
    <property type="entry name" value="NA-bd_OB-fold"/>
</dbReference>
<dbReference type="Gene3D" id="2.20.28.10">
    <property type="match status" value="1"/>
</dbReference>
<dbReference type="PANTHER" id="PTHR11630">
    <property type="entry name" value="DNA REPLICATION LICENSING FACTOR MCM FAMILY MEMBER"/>
    <property type="match status" value="1"/>
</dbReference>
<evidence type="ECO:0000256" key="3">
    <source>
        <dbReference type="ARBA" id="ARBA00022705"/>
    </source>
</evidence>
<dbReference type="InterPro" id="IPR027417">
    <property type="entry name" value="P-loop_NTPase"/>
</dbReference>
<reference evidence="14" key="1">
    <citation type="submission" date="2023-07" db="EMBL/GenBank/DDBJ databases">
        <authorList>
            <consortium name="AG Swart"/>
            <person name="Singh M."/>
            <person name="Singh A."/>
            <person name="Seah K."/>
            <person name="Emmerich C."/>
        </authorList>
    </citation>
    <scope>NUCLEOTIDE SEQUENCE</scope>
    <source>
        <strain evidence="14">DP1</strain>
    </source>
</reference>
<dbReference type="InterPro" id="IPR041562">
    <property type="entry name" value="MCM_lid"/>
</dbReference>
<keyword evidence="6 11" id="KW-0347">Helicase</keyword>
<dbReference type="PRINTS" id="PR01657">
    <property type="entry name" value="MCMFAMILY"/>
</dbReference>
<evidence type="ECO:0000256" key="8">
    <source>
        <dbReference type="ARBA" id="ARBA00023125"/>
    </source>
</evidence>
<dbReference type="GO" id="GO:0006271">
    <property type="term" value="P:DNA strand elongation involved in DNA replication"/>
    <property type="evidence" value="ECO:0007669"/>
    <property type="project" value="TreeGrafter"/>
</dbReference>
<dbReference type="InterPro" id="IPR027925">
    <property type="entry name" value="MCM_N"/>
</dbReference>
<dbReference type="SMART" id="SM00382">
    <property type="entry name" value="AAA"/>
    <property type="match status" value="1"/>
</dbReference>
<evidence type="ECO:0000256" key="4">
    <source>
        <dbReference type="ARBA" id="ARBA00022741"/>
    </source>
</evidence>
<dbReference type="Pfam" id="PF17207">
    <property type="entry name" value="MCM_OB"/>
    <property type="match status" value="1"/>
</dbReference>
<dbReference type="Pfam" id="PF17855">
    <property type="entry name" value="MCM_lid"/>
    <property type="match status" value="1"/>
</dbReference>
<gene>
    <name evidence="14" type="ORF">ECRASSUSDP1_LOCUS26677</name>
</gene>
<dbReference type="AlphaFoldDB" id="A0AAD2DA34"/>
<accession>A0AAD2DA34</accession>
<dbReference type="GO" id="GO:0000727">
    <property type="term" value="P:double-strand break repair via break-induced replication"/>
    <property type="evidence" value="ECO:0007669"/>
    <property type="project" value="TreeGrafter"/>
</dbReference>
<dbReference type="PROSITE" id="PS00847">
    <property type="entry name" value="MCM_1"/>
    <property type="match status" value="1"/>
</dbReference>
<dbReference type="GO" id="GO:0005634">
    <property type="term" value="C:nucleus"/>
    <property type="evidence" value="ECO:0007669"/>
    <property type="project" value="UniProtKB-SubCell"/>
</dbReference>
<name>A0AAD2DA34_EUPCR</name>
<dbReference type="InterPro" id="IPR018525">
    <property type="entry name" value="MCM_CS"/>
</dbReference>
<evidence type="ECO:0000256" key="6">
    <source>
        <dbReference type="ARBA" id="ARBA00022806"/>
    </source>
</evidence>
<dbReference type="InterPro" id="IPR033762">
    <property type="entry name" value="MCM_OB"/>
</dbReference>
<dbReference type="GO" id="GO:0016787">
    <property type="term" value="F:hydrolase activity"/>
    <property type="evidence" value="ECO:0007669"/>
    <property type="project" value="UniProtKB-KW"/>
</dbReference>
<dbReference type="InterPro" id="IPR001208">
    <property type="entry name" value="MCM_dom"/>
</dbReference>
<evidence type="ECO:0000256" key="12">
    <source>
        <dbReference type="SAM" id="MobiDB-lite"/>
    </source>
</evidence>
<dbReference type="Gene3D" id="3.30.1640.10">
    <property type="entry name" value="mini-chromosome maintenance (MCM) complex, chain A, domain 1"/>
    <property type="match status" value="1"/>
</dbReference>
<evidence type="ECO:0000256" key="5">
    <source>
        <dbReference type="ARBA" id="ARBA00022801"/>
    </source>
</evidence>
<dbReference type="GO" id="GO:1902975">
    <property type="term" value="P:mitotic DNA replication initiation"/>
    <property type="evidence" value="ECO:0007669"/>
    <property type="project" value="TreeGrafter"/>
</dbReference>
<feature type="compositionally biased region" description="Basic and acidic residues" evidence="12">
    <location>
        <begin position="711"/>
        <end position="722"/>
    </location>
</feature>
<feature type="domain" description="MCM C-terminal AAA(+) ATPase" evidence="13">
    <location>
        <begin position="298"/>
        <end position="505"/>
    </location>
</feature>
<evidence type="ECO:0000256" key="2">
    <source>
        <dbReference type="ARBA" id="ARBA00008010"/>
    </source>
</evidence>
<keyword evidence="4 10" id="KW-0547">Nucleotide-binding</keyword>
<evidence type="ECO:0000313" key="15">
    <source>
        <dbReference type="Proteomes" id="UP001295684"/>
    </source>
</evidence>
<dbReference type="PRINTS" id="PR01659">
    <property type="entry name" value="MCMPROTEIN3"/>
</dbReference>
<dbReference type="InterPro" id="IPR008046">
    <property type="entry name" value="Mcm3"/>
</dbReference>
<keyword evidence="3 11" id="KW-0235">DNA replication</keyword>
<keyword evidence="9 11" id="KW-0539">Nucleus</keyword>
<comment type="similarity">
    <text evidence="2 10">Belongs to the MCM family.</text>
</comment>
<dbReference type="GO" id="GO:0017116">
    <property type="term" value="F:single-stranded DNA helicase activity"/>
    <property type="evidence" value="ECO:0007669"/>
    <property type="project" value="TreeGrafter"/>
</dbReference>
<evidence type="ECO:0000313" key="14">
    <source>
        <dbReference type="EMBL" id="CAI2385130.1"/>
    </source>
</evidence>
<feature type="region of interest" description="Disordered" evidence="12">
    <location>
        <begin position="666"/>
        <end position="730"/>
    </location>
</feature>
<dbReference type="PANTHER" id="PTHR11630:SF46">
    <property type="entry name" value="DNA REPLICATION LICENSING FACTOR MCM3-RELATED"/>
    <property type="match status" value="1"/>
</dbReference>
<dbReference type="GO" id="GO:0003697">
    <property type="term" value="F:single-stranded DNA binding"/>
    <property type="evidence" value="ECO:0007669"/>
    <property type="project" value="TreeGrafter"/>
</dbReference>
<keyword evidence="15" id="KW-1185">Reference proteome</keyword>
<dbReference type="InterPro" id="IPR031327">
    <property type="entry name" value="MCM"/>
</dbReference>
<dbReference type="EC" id="3.6.4.12" evidence="11"/>
<dbReference type="Gene3D" id="2.40.50.140">
    <property type="entry name" value="Nucleic acid-binding proteins"/>
    <property type="match status" value="1"/>
</dbReference>
<dbReference type="EMBL" id="CAMPGE010027511">
    <property type="protein sequence ID" value="CAI2385130.1"/>
    <property type="molecule type" value="Genomic_DNA"/>
</dbReference>
<dbReference type="Proteomes" id="UP001295684">
    <property type="component" value="Unassembled WGS sequence"/>
</dbReference>
<dbReference type="SMART" id="SM00350">
    <property type="entry name" value="MCM"/>
    <property type="match status" value="1"/>
</dbReference>
<dbReference type="GO" id="GO:0042555">
    <property type="term" value="C:MCM complex"/>
    <property type="evidence" value="ECO:0007669"/>
    <property type="project" value="UniProtKB-UniRule"/>
</dbReference>
<keyword evidence="8 10" id="KW-0238">DNA-binding</keyword>
<evidence type="ECO:0000259" key="13">
    <source>
        <dbReference type="PROSITE" id="PS50051"/>
    </source>
</evidence>
<comment type="catalytic activity">
    <reaction evidence="11">
        <text>ATP + H2O = ADP + phosphate + H(+)</text>
        <dbReference type="Rhea" id="RHEA:13065"/>
        <dbReference type="ChEBI" id="CHEBI:15377"/>
        <dbReference type="ChEBI" id="CHEBI:15378"/>
        <dbReference type="ChEBI" id="CHEBI:30616"/>
        <dbReference type="ChEBI" id="CHEBI:43474"/>
        <dbReference type="ChEBI" id="CHEBI:456216"/>
        <dbReference type="EC" id="3.6.4.12"/>
    </reaction>
</comment>
<evidence type="ECO:0000256" key="7">
    <source>
        <dbReference type="ARBA" id="ARBA00022840"/>
    </source>
</evidence>
<keyword evidence="5 11" id="KW-0378">Hydrolase</keyword>
<sequence>MEKDIMVEVEGRMMQFLLQSDIKENIERAVKDNTRCNIDLDQLRKFDQFLSDAVVKYPERCIVLLEKKLNEMMDEYKDDVSNEKLRAQTGSESFPTRSQTSNVNFTGNFGRHYITPRGLKANMLNKLVRVQGIVTRMSTVSPKLAKSYHYCETTKNGMVRTYNDKFAINPEGNVDNSASMPIKDGAGNALSHEFGYCEYKKLQKLVIQELPERAPPGQLPRSITVILENDLVDQVKPGDRVEVTGVYKTVPGQRSTTSGVFDTIIYGTGIQESIAKKETKLDGKDISNIKKVAKRGDVFDILANSVAPSIYGHHSIKKGILLQLLGGTERKVEGSGTHIRGDVNMLLVGDPSTAKSQLLRQVMEIAPLAINTTGRGSSGVGLTAAVIVDKDSGERHLEAGAMVLADKGIVCIDEFDKMNSADRVAIHEVMEQQTVTISKAGIHASLNARCSVIAAANPIYGDYDVSIPAGKNIGLPDSLLSRFDLLFVVLDDKDPVVNGKIAERVILNHRFRSAGEDKLANPDHNDIYVEPEIAETAEEKNKVYENDFNATLMGDEDKPANDVLNRSFLKKYLSYAKTAVTPVMNSDAVDFLSTSYSLLRLKGEEPDQTKERKLPITARTLETLIRLATAHAKLRLSKVVEVEDMQEALHLLNFSIFTHDDNDVKKESAPIEEDKEETKEYGLRSSKRNKSRDHPNGENVDLDAARKRKRDVKDGPHKENHKPNTRLQSMSSKDQPWMLILLLRLKKGREQSSGCCLHSKESIKADSFTMEEIMAEIQKGRASRTVSKEQLPEVISTLADESKVMLIEGGCILL</sequence>
<dbReference type="Gene3D" id="3.40.50.300">
    <property type="entry name" value="P-loop containing nucleotide triphosphate hydrolases"/>
    <property type="match status" value="1"/>
</dbReference>
<evidence type="ECO:0000256" key="9">
    <source>
        <dbReference type="ARBA" id="ARBA00023242"/>
    </source>
</evidence>
<evidence type="ECO:0000256" key="1">
    <source>
        <dbReference type="ARBA" id="ARBA00004123"/>
    </source>
</evidence>
<keyword evidence="7 10" id="KW-0067">ATP-binding</keyword>
<evidence type="ECO:0000256" key="10">
    <source>
        <dbReference type="RuleBase" id="RU004070"/>
    </source>
</evidence>
<dbReference type="SUPFAM" id="SSF50249">
    <property type="entry name" value="Nucleic acid-binding proteins"/>
    <property type="match status" value="1"/>
</dbReference>
<comment type="caution">
    <text evidence="14">The sequence shown here is derived from an EMBL/GenBank/DDBJ whole genome shotgun (WGS) entry which is preliminary data.</text>
</comment>
<dbReference type="Pfam" id="PF00493">
    <property type="entry name" value="MCM"/>
    <property type="match status" value="1"/>
</dbReference>
<dbReference type="GO" id="GO:0005524">
    <property type="term" value="F:ATP binding"/>
    <property type="evidence" value="ECO:0007669"/>
    <property type="project" value="UniProtKB-UniRule"/>
</dbReference>
<dbReference type="InterPro" id="IPR003593">
    <property type="entry name" value="AAA+_ATPase"/>
</dbReference>
<dbReference type="Pfam" id="PF14551">
    <property type="entry name" value="MCM_N"/>
    <property type="match status" value="1"/>
</dbReference>
<evidence type="ECO:0000256" key="11">
    <source>
        <dbReference type="RuleBase" id="RU368061"/>
    </source>
</evidence>
<dbReference type="PROSITE" id="PS50051">
    <property type="entry name" value="MCM_2"/>
    <property type="match status" value="1"/>
</dbReference>
<comment type="subunit">
    <text evidence="11">Component of the MCM2-7 complex.</text>
</comment>
<proteinExistence type="inferred from homology"/>
<comment type="function">
    <text evidence="11">Acts as component of the MCM2-7 complex (MCM complex) which is the replicative helicase essential for 'once per cell cycle' DNA replication initiation and elongation in eukaryotic cells. The active ATPase sites in the MCM2-7 ring are formed through the interaction surfaces of two neighboring subunits such that a critical structure of a conserved arginine finger motif is provided in trans relative to the ATP-binding site of the Walker A box of the adjacent subunit. The six ATPase active sites, however, are likely to contribute differentially to the complex helicase activity.</text>
</comment>
<dbReference type="SUPFAM" id="SSF52540">
    <property type="entry name" value="P-loop containing nucleoside triphosphate hydrolases"/>
    <property type="match status" value="1"/>
</dbReference>
<organism evidence="14 15">
    <name type="scientific">Euplotes crassus</name>
    <dbReference type="NCBI Taxonomy" id="5936"/>
    <lineage>
        <taxon>Eukaryota</taxon>
        <taxon>Sar</taxon>
        <taxon>Alveolata</taxon>
        <taxon>Ciliophora</taxon>
        <taxon>Intramacronucleata</taxon>
        <taxon>Spirotrichea</taxon>
        <taxon>Hypotrichia</taxon>
        <taxon>Euplotida</taxon>
        <taxon>Euplotidae</taxon>
        <taxon>Moneuplotes</taxon>
    </lineage>
</organism>
<comment type="subcellular location">
    <subcellularLocation>
        <location evidence="1 11">Nucleus</location>
    </subcellularLocation>
</comment>
<protein>
    <recommendedName>
        <fullName evidence="11">DNA replication licensing factor MCM3</fullName>
        <ecNumber evidence="11">3.6.4.12</ecNumber>
    </recommendedName>
</protein>